<organism evidence="1 2">
    <name type="scientific">Meloidogyne graminicola</name>
    <dbReference type="NCBI Taxonomy" id="189291"/>
    <lineage>
        <taxon>Eukaryota</taxon>
        <taxon>Metazoa</taxon>
        <taxon>Ecdysozoa</taxon>
        <taxon>Nematoda</taxon>
        <taxon>Chromadorea</taxon>
        <taxon>Rhabditida</taxon>
        <taxon>Tylenchina</taxon>
        <taxon>Tylenchomorpha</taxon>
        <taxon>Tylenchoidea</taxon>
        <taxon>Meloidogynidae</taxon>
        <taxon>Meloidogyninae</taxon>
        <taxon>Meloidogyne</taxon>
    </lineage>
</organism>
<proteinExistence type="predicted"/>
<dbReference type="Proteomes" id="UP000605970">
    <property type="component" value="Unassembled WGS sequence"/>
</dbReference>
<sequence length="185" mass="21233">MVDSGTLDSISQVKELMDLSKEELVAKILQSKPLSFFKDLKELSDEQATPIYEGFATHWERIEKKISQANSAVESIVPSCKERGEYEPLADLVNKTSVAFEIKEDNEDRKIPYGYRLVIEATLLEALDKVLDIAIKTSKEFVPDKHNEDEEENKISHLRSLSLRLSDVFFDVSEKYLKSYLCLPW</sequence>
<accession>A0A8S9ZNV3</accession>
<dbReference type="EMBL" id="JABEBT010000047">
    <property type="protein sequence ID" value="KAF7635104.1"/>
    <property type="molecule type" value="Genomic_DNA"/>
</dbReference>
<dbReference type="OrthoDB" id="5861610at2759"/>
<evidence type="ECO:0000313" key="1">
    <source>
        <dbReference type="EMBL" id="KAF7635104.1"/>
    </source>
</evidence>
<protein>
    <submittedName>
        <fullName evidence="1">Uncharacterized protein</fullName>
    </submittedName>
</protein>
<name>A0A8S9ZNV3_9BILA</name>
<evidence type="ECO:0000313" key="2">
    <source>
        <dbReference type="Proteomes" id="UP000605970"/>
    </source>
</evidence>
<comment type="caution">
    <text evidence="1">The sequence shown here is derived from an EMBL/GenBank/DDBJ whole genome shotgun (WGS) entry which is preliminary data.</text>
</comment>
<gene>
    <name evidence="1" type="ORF">Mgra_00005545</name>
</gene>
<keyword evidence="2" id="KW-1185">Reference proteome</keyword>
<dbReference type="AlphaFoldDB" id="A0A8S9ZNV3"/>
<reference evidence="1" key="1">
    <citation type="journal article" date="2020" name="Ecol. Evol.">
        <title>Genome structure and content of the rice root-knot nematode (Meloidogyne graminicola).</title>
        <authorList>
            <person name="Phan N.T."/>
            <person name="Danchin E.G.J."/>
            <person name="Klopp C."/>
            <person name="Perfus-Barbeoch L."/>
            <person name="Kozlowski D.K."/>
            <person name="Koutsovoulos G.D."/>
            <person name="Lopez-Roques C."/>
            <person name="Bouchez O."/>
            <person name="Zahm M."/>
            <person name="Besnard G."/>
            <person name="Bellafiore S."/>
        </authorList>
    </citation>
    <scope>NUCLEOTIDE SEQUENCE</scope>
    <source>
        <strain evidence="1">VN-18</strain>
    </source>
</reference>